<protein>
    <submittedName>
        <fullName evidence="2">PilN domain-containing protein</fullName>
    </submittedName>
</protein>
<evidence type="ECO:0000313" key="3">
    <source>
        <dbReference type="Proteomes" id="UP000553948"/>
    </source>
</evidence>
<organism evidence="2 3">
    <name type="scientific">Pseudomonas putida</name>
    <name type="common">Arthrobacter siderocapsulatus</name>
    <dbReference type="NCBI Taxonomy" id="303"/>
    <lineage>
        <taxon>Bacteria</taxon>
        <taxon>Pseudomonadati</taxon>
        <taxon>Pseudomonadota</taxon>
        <taxon>Gammaproteobacteria</taxon>
        <taxon>Pseudomonadales</taxon>
        <taxon>Pseudomonadaceae</taxon>
        <taxon>Pseudomonas</taxon>
    </lineage>
</organism>
<keyword evidence="1" id="KW-0472">Membrane</keyword>
<dbReference type="AlphaFoldDB" id="A0A7W2KXG1"/>
<evidence type="ECO:0000256" key="1">
    <source>
        <dbReference type="SAM" id="Phobius"/>
    </source>
</evidence>
<name>A0A7W2KXG1_PSEPU</name>
<reference evidence="2 3" key="1">
    <citation type="submission" date="2020-07" db="EMBL/GenBank/DDBJ databases">
        <title>Diversity of carbapenemase encoding genes among Pseudomonas putida group clinical isolates in a tertiary Brazilian hospital.</title>
        <authorList>
            <person name="Alberto-Lei F."/>
            <person name="Nodari C.S."/>
            <person name="Streling A.P."/>
            <person name="Paulino J.T."/>
            <person name="Bessa-Neto F.O."/>
            <person name="Cayo R."/>
            <person name="Gales A.C."/>
        </authorList>
    </citation>
    <scope>NUCLEOTIDE SEQUENCE [LARGE SCALE GENOMIC DNA]</scope>
    <source>
        <strain evidence="2 3">12464</strain>
    </source>
</reference>
<feature type="transmembrane region" description="Helical" evidence="1">
    <location>
        <begin position="21"/>
        <end position="39"/>
    </location>
</feature>
<dbReference type="RefSeq" id="WP_054901860.1">
    <property type="nucleotide sequence ID" value="NZ_CP060529.1"/>
</dbReference>
<keyword evidence="1" id="KW-0812">Transmembrane</keyword>
<dbReference type="PANTHER" id="PTHR40278:SF1">
    <property type="entry name" value="DNA UTILIZATION PROTEIN HOFN"/>
    <property type="match status" value="1"/>
</dbReference>
<dbReference type="Pfam" id="PF05137">
    <property type="entry name" value="PilN"/>
    <property type="match status" value="1"/>
</dbReference>
<evidence type="ECO:0000313" key="2">
    <source>
        <dbReference type="EMBL" id="MBA6114336.1"/>
    </source>
</evidence>
<keyword evidence="1" id="KW-1133">Transmembrane helix</keyword>
<accession>A0A7W2KXG1</accession>
<comment type="caution">
    <text evidence="2">The sequence shown here is derived from an EMBL/GenBank/DDBJ whole genome shotgun (WGS) entry which is preliminary data.</text>
</comment>
<dbReference type="InterPro" id="IPR052534">
    <property type="entry name" value="Extracell_DNA_Util/SecSys_Comp"/>
</dbReference>
<gene>
    <name evidence="2" type="ORF">H4C47_01145</name>
</gene>
<dbReference type="PANTHER" id="PTHR40278">
    <property type="entry name" value="DNA UTILIZATION PROTEIN HOFN"/>
    <property type="match status" value="1"/>
</dbReference>
<dbReference type="Proteomes" id="UP000553948">
    <property type="component" value="Unassembled WGS sequence"/>
</dbReference>
<sequence>MLRINLLPWREQQRLAAFRRLRLMVLGGVVLALGAVLLMDQLARQRAHHQALANASRQAAVAELDAQLEQLDGIRLALESVRGQTDTLASLHAERGLLSVLLADLERALPEGVQVIELTLEHARLQIVGVAVSGAVVAQFMRDLERSSGLFDLELKGLKSVAAGDEFVLLARVAASWS</sequence>
<dbReference type="InterPro" id="IPR007813">
    <property type="entry name" value="PilN"/>
</dbReference>
<proteinExistence type="predicted"/>
<dbReference type="EMBL" id="JACGDG010000001">
    <property type="protein sequence ID" value="MBA6114336.1"/>
    <property type="molecule type" value="Genomic_DNA"/>
</dbReference>